<dbReference type="GO" id="GO:0004736">
    <property type="term" value="F:pyruvate carboxylase activity"/>
    <property type="evidence" value="ECO:0007669"/>
    <property type="project" value="TreeGrafter"/>
</dbReference>
<dbReference type="GO" id="GO:0005737">
    <property type="term" value="C:cytoplasm"/>
    <property type="evidence" value="ECO:0007669"/>
    <property type="project" value="TreeGrafter"/>
</dbReference>
<dbReference type="PANTHER" id="PTHR43778:SF2">
    <property type="entry name" value="PYRUVATE CARBOXYLASE, MITOCHONDRIAL"/>
    <property type="match status" value="1"/>
</dbReference>
<sequence>MVRDRAVQAVVTQTEKADPANPRHIAAPFSGVVTLGVAEGDAVAQGGVVATIEAMKMEAAISSPVAGIVARVAIPKTQQVEAGDLLVELDDGSSVSG</sequence>
<dbReference type="PANTHER" id="PTHR43778">
    <property type="entry name" value="PYRUVATE CARBOXYLASE"/>
    <property type="match status" value="1"/>
</dbReference>
<reference evidence="3" key="1">
    <citation type="submission" date="2020-05" db="EMBL/GenBank/DDBJ databases">
        <authorList>
            <person name="Chiriac C."/>
            <person name="Salcher M."/>
            <person name="Ghai R."/>
            <person name="Kavagutti S V."/>
        </authorList>
    </citation>
    <scope>NUCLEOTIDE SEQUENCE</scope>
</reference>
<proteinExistence type="predicted"/>
<evidence type="ECO:0000259" key="2">
    <source>
        <dbReference type="PROSITE" id="PS50968"/>
    </source>
</evidence>
<evidence type="ECO:0000256" key="1">
    <source>
        <dbReference type="ARBA" id="ARBA00023267"/>
    </source>
</evidence>
<gene>
    <name evidence="3" type="ORF">UFOPK2158_00983</name>
</gene>
<dbReference type="SUPFAM" id="SSF51230">
    <property type="entry name" value="Single hybrid motif"/>
    <property type="match status" value="1"/>
</dbReference>
<dbReference type="AlphaFoldDB" id="A0A6J6KFM8"/>
<accession>A0A6J6KFM8</accession>
<organism evidence="3">
    <name type="scientific">freshwater metagenome</name>
    <dbReference type="NCBI Taxonomy" id="449393"/>
    <lineage>
        <taxon>unclassified sequences</taxon>
        <taxon>metagenomes</taxon>
        <taxon>ecological metagenomes</taxon>
    </lineage>
</organism>
<name>A0A6J6KFM8_9ZZZZ</name>
<dbReference type="InterPro" id="IPR055268">
    <property type="entry name" value="PCB-like"/>
</dbReference>
<dbReference type="Pfam" id="PF00364">
    <property type="entry name" value="Biotin_lipoyl"/>
    <property type="match status" value="1"/>
</dbReference>
<dbReference type="EMBL" id="CAEZVY010000102">
    <property type="protein sequence ID" value="CAB4646985.1"/>
    <property type="molecule type" value="Genomic_DNA"/>
</dbReference>
<dbReference type="GO" id="GO:0006094">
    <property type="term" value="P:gluconeogenesis"/>
    <property type="evidence" value="ECO:0007669"/>
    <property type="project" value="TreeGrafter"/>
</dbReference>
<dbReference type="InterPro" id="IPR000089">
    <property type="entry name" value="Biotin_lipoyl"/>
</dbReference>
<evidence type="ECO:0000313" key="3">
    <source>
        <dbReference type="EMBL" id="CAB4646985.1"/>
    </source>
</evidence>
<feature type="domain" description="Lipoyl-binding" evidence="2">
    <location>
        <begin position="16"/>
        <end position="90"/>
    </location>
</feature>
<dbReference type="PROSITE" id="PS50968">
    <property type="entry name" value="BIOTINYL_LIPOYL"/>
    <property type="match status" value="1"/>
</dbReference>
<dbReference type="Gene3D" id="2.40.50.100">
    <property type="match status" value="1"/>
</dbReference>
<dbReference type="InterPro" id="IPR011053">
    <property type="entry name" value="Single_hybrid_motif"/>
</dbReference>
<dbReference type="FunFam" id="2.40.50.100:FF:000003">
    <property type="entry name" value="Acetyl-CoA carboxylase biotin carboxyl carrier protein"/>
    <property type="match status" value="1"/>
</dbReference>
<protein>
    <submittedName>
        <fullName evidence="3">Unannotated protein</fullName>
    </submittedName>
</protein>
<keyword evidence="1" id="KW-0092">Biotin</keyword>
<dbReference type="CDD" id="cd06850">
    <property type="entry name" value="biotinyl_domain"/>
    <property type="match status" value="1"/>
</dbReference>